<dbReference type="InterPro" id="IPR055178">
    <property type="entry name" value="RsdA/BaiN/AoA(So)-like_dom"/>
</dbReference>
<evidence type="ECO:0000259" key="4">
    <source>
        <dbReference type="Pfam" id="PF03486"/>
    </source>
</evidence>
<dbReference type="AlphaFoldDB" id="A0A938BQF3"/>
<evidence type="ECO:0000256" key="3">
    <source>
        <dbReference type="ARBA" id="ARBA00022827"/>
    </source>
</evidence>
<keyword evidence="3" id="KW-0274">FAD</keyword>
<dbReference type="PANTHER" id="PTHR42887:SF2">
    <property type="entry name" value="OS12G0638800 PROTEIN"/>
    <property type="match status" value="1"/>
</dbReference>
<dbReference type="NCBIfam" id="TIGR00275">
    <property type="entry name" value="aminoacetone oxidase family FAD-binding enzyme"/>
    <property type="match status" value="1"/>
</dbReference>
<dbReference type="EMBL" id="VGIR01000005">
    <property type="protein sequence ID" value="MBM3330540.1"/>
    <property type="molecule type" value="Genomic_DNA"/>
</dbReference>
<gene>
    <name evidence="6" type="ORF">FJY68_01655</name>
</gene>
<evidence type="ECO:0000256" key="1">
    <source>
        <dbReference type="ARBA" id="ARBA00001974"/>
    </source>
</evidence>
<accession>A0A938BQF3</accession>
<dbReference type="InterPro" id="IPR004792">
    <property type="entry name" value="BaiN-like"/>
</dbReference>
<dbReference type="InterPro" id="IPR036188">
    <property type="entry name" value="FAD/NAD-bd_sf"/>
</dbReference>
<dbReference type="SUPFAM" id="SSF160996">
    <property type="entry name" value="HI0933 insert domain-like"/>
    <property type="match status" value="1"/>
</dbReference>
<evidence type="ECO:0000313" key="6">
    <source>
        <dbReference type="EMBL" id="MBM3330540.1"/>
    </source>
</evidence>
<dbReference type="Pfam" id="PF22780">
    <property type="entry name" value="HI0933_like_1st"/>
    <property type="match status" value="1"/>
</dbReference>
<organism evidence="6 7">
    <name type="scientific">candidate division WOR-3 bacterium</name>
    <dbReference type="NCBI Taxonomy" id="2052148"/>
    <lineage>
        <taxon>Bacteria</taxon>
        <taxon>Bacteria division WOR-3</taxon>
    </lineage>
</organism>
<dbReference type="PANTHER" id="PTHR42887">
    <property type="entry name" value="OS12G0638800 PROTEIN"/>
    <property type="match status" value="1"/>
</dbReference>
<dbReference type="Gene3D" id="1.10.8.260">
    <property type="entry name" value="HI0933 insert domain-like"/>
    <property type="match status" value="1"/>
</dbReference>
<dbReference type="Proteomes" id="UP000779900">
    <property type="component" value="Unassembled WGS sequence"/>
</dbReference>
<name>A0A938BQF3_UNCW3</name>
<reference evidence="6" key="1">
    <citation type="submission" date="2019-03" db="EMBL/GenBank/DDBJ databases">
        <title>Lake Tanganyika Metagenome-Assembled Genomes (MAGs).</title>
        <authorList>
            <person name="Tran P."/>
        </authorList>
    </citation>
    <scope>NUCLEOTIDE SEQUENCE</scope>
    <source>
        <strain evidence="6">K_DeepCast_150m_m2_040</strain>
    </source>
</reference>
<dbReference type="Pfam" id="PF03486">
    <property type="entry name" value="HI0933_like"/>
    <property type="match status" value="1"/>
</dbReference>
<sequence>MQEVADLVVIGGGAAGLACAVAAGRLGMKVTVLERTDRCGKKLMVTGGGKGNFTHAESPRMMAGRFDCDVRLIMPLLRGFPYQRITQFFSSLGIEAWTDDEGCVWPKGTDAAGIRDALLREIAEHGGNVRVGCRVAGLEPGWRVRLVDGSIVAARNVCVATGGASYPRTGSTGDGLALCRGLGLATVEWFPALASLRTKDDLSELAGVTQPRVEMTLLVAGDEPRTATGHFIFAHAHVSGSSVLNLCGHAARALAEKRQVVLRINWAPDRSESKLSEEFAAARAGHPKRQLGTFLGSFVARRLATRLCVLAGVPSGRILTDLSRAEQESIIRQLGSTEFAIVGTEPIERATVTGGGVSLDEVDLKTMAARRFSGLYFAGEVLDVWAETGGYNLHFAWATGITVAESVAASLGRVSSI</sequence>
<feature type="domain" description="RsdA/BaiN/AoA(So)-like Rossmann fold-like" evidence="4">
    <location>
        <begin position="6"/>
        <end position="405"/>
    </location>
</feature>
<dbReference type="PRINTS" id="PR00411">
    <property type="entry name" value="PNDRDTASEI"/>
</dbReference>
<dbReference type="Gene3D" id="3.50.50.60">
    <property type="entry name" value="FAD/NAD(P)-binding domain"/>
    <property type="match status" value="1"/>
</dbReference>
<proteinExistence type="predicted"/>
<protein>
    <submittedName>
        <fullName evidence="6">Aminoacetone oxidase family FAD-binding enzyme</fullName>
    </submittedName>
</protein>
<evidence type="ECO:0000313" key="7">
    <source>
        <dbReference type="Proteomes" id="UP000779900"/>
    </source>
</evidence>
<keyword evidence="2" id="KW-0285">Flavoprotein</keyword>
<dbReference type="InterPro" id="IPR057661">
    <property type="entry name" value="RsdA/BaiN/AoA(So)_Rossmann"/>
</dbReference>
<comment type="cofactor">
    <cofactor evidence="1">
        <name>FAD</name>
        <dbReference type="ChEBI" id="CHEBI:57692"/>
    </cofactor>
</comment>
<comment type="caution">
    <text evidence="6">The sequence shown here is derived from an EMBL/GenBank/DDBJ whole genome shotgun (WGS) entry which is preliminary data.</text>
</comment>
<dbReference type="Gene3D" id="2.40.30.10">
    <property type="entry name" value="Translation factors"/>
    <property type="match status" value="1"/>
</dbReference>
<evidence type="ECO:0000259" key="5">
    <source>
        <dbReference type="Pfam" id="PF22780"/>
    </source>
</evidence>
<evidence type="ECO:0000256" key="2">
    <source>
        <dbReference type="ARBA" id="ARBA00022630"/>
    </source>
</evidence>
<feature type="domain" description="RsdA/BaiN/AoA(So)-like insert" evidence="5">
    <location>
        <begin position="191"/>
        <end position="352"/>
    </location>
</feature>
<dbReference type="InterPro" id="IPR023166">
    <property type="entry name" value="BaiN-like_dom_sf"/>
</dbReference>
<dbReference type="SUPFAM" id="SSF51905">
    <property type="entry name" value="FAD/NAD(P)-binding domain"/>
    <property type="match status" value="1"/>
</dbReference>
<dbReference type="PRINTS" id="PR00368">
    <property type="entry name" value="FADPNR"/>
</dbReference>